<name>A0A8J2U7D8_9BACT</name>
<dbReference type="SUPFAM" id="SSF56935">
    <property type="entry name" value="Porins"/>
    <property type="match status" value="1"/>
</dbReference>
<proteinExistence type="predicted"/>
<comment type="caution">
    <text evidence="3">The sequence shown here is derived from an EMBL/GenBank/DDBJ whole genome shotgun (WGS) entry which is preliminary data.</text>
</comment>
<dbReference type="PANTHER" id="PTHR40980">
    <property type="entry name" value="PLUG DOMAIN-CONTAINING PROTEIN"/>
    <property type="match status" value="1"/>
</dbReference>
<accession>A0A8J2U7D8</accession>
<dbReference type="PANTHER" id="PTHR40980:SF4">
    <property type="entry name" value="TONB-DEPENDENT RECEPTOR-LIKE BETA-BARREL DOMAIN-CONTAINING PROTEIN"/>
    <property type="match status" value="1"/>
</dbReference>
<protein>
    <recommendedName>
        <fullName evidence="5">Outer membrane protein beta-barrel domain-containing protein</fullName>
    </recommendedName>
</protein>
<evidence type="ECO:0008006" key="5">
    <source>
        <dbReference type="Google" id="ProtNLM"/>
    </source>
</evidence>
<feature type="domain" description="TonB-dependent receptor plug" evidence="1">
    <location>
        <begin position="36"/>
        <end position="116"/>
    </location>
</feature>
<feature type="domain" description="Outer membrane protein beta-barrel" evidence="2">
    <location>
        <begin position="276"/>
        <end position="688"/>
    </location>
</feature>
<evidence type="ECO:0000313" key="4">
    <source>
        <dbReference type="Proteomes" id="UP000607559"/>
    </source>
</evidence>
<dbReference type="InterPro" id="IPR041700">
    <property type="entry name" value="OMP_b-brl_3"/>
</dbReference>
<dbReference type="InterPro" id="IPR012910">
    <property type="entry name" value="Plug_dom"/>
</dbReference>
<evidence type="ECO:0000259" key="2">
    <source>
        <dbReference type="Pfam" id="PF14905"/>
    </source>
</evidence>
<reference evidence="3" key="1">
    <citation type="journal article" date="2014" name="Int. J. Syst. Evol. Microbiol.">
        <title>Complete genome sequence of Corynebacterium casei LMG S-19264T (=DSM 44701T), isolated from a smear-ripened cheese.</title>
        <authorList>
            <consortium name="US DOE Joint Genome Institute (JGI-PGF)"/>
            <person name="Walter F."/>
            <person name="Albersmeier A."/>
            <person name="Kalinowski J."/>
            <person name="Ruckert C."/>
        </authorList>
    </citation>
    <scope>NUCLEOTIDE SEQUENCE</scope>
    <source>
        <strain evidence="3">CGMCC 1.15448</strain>
    </source>
</reference>
<dbReference type="Proteomes" id="UP000607559">
    <property type="component" value="Unassembled WGS sequence"/>
</dbReference>
<dbReference type="InterPro" id="IPR037066">
    <property type="entry name" value="Plug_dom_sf"/>
</dbReference>
<organism evidence="3 4">
    <name type="scientific">Puia dinghuensis</name>
    <dbReference type="NCBI Taxonomy" id="1792502"/>
    <lineage>
        <taxon>Bacteria</taxon>
        <taxon>Pseudomonadati</taxon>
        <taxon>Bacteroidota</taxon>
        <taxon>Chitinophagia</taxon>
        <taxon>Chitinophagales</taxon>
        <taxon>Chitinophagaceae</taxon>
        <taxon>Puia</taxon>
    </lineage>
</organism>
<dbReference type="Pfam" id="PF14905">
    <property type="entry name" value="OMP_b-brl_3"/>
    <property type="match status" value="1"/>
</dbReference>
<evidence type="ECO:0000259" key="1">
    <source>
        <dbReference type="Pfam" id="PF07715"/>
    </source>
</evidence>
<dbReference type="Gene3D" id="2.170.130.10">
    <property type="entry name" value="TonB-dependent receptor, plug domain"/>
    <property type="match status" value="1"/>
</dbReference>
<evidence type="ECO:0000313" key="3">
    <source>
        <dbReference type="EMBL" id="GGA83349.1"/>
    </source>
</evidence>
<reference evidence="3" key="2">
    <citation type="submission" date="2020-09" db="EMBL/GenBank/DDBJ databases">
        <authorList>
            <person name="Sun Q."/>
            <person name="Zhou Y."/>
        </authorList>
    </citation>
    <scope>NUCLEOTIDE SEQUENCE</scope>
    <source>
        <strain evidence="3">CGMCC 1.15448</strain>
    </source>
</reference>
<keyword evidence="4" id="KW-1185">Reference proteome</keyword>
<dbReference type="Pfam" id="PF07715">
    <property type="entry name" value="Plug"/>
    <property type="match status" value="1"/>
</dbReference>
<dbReference type="EMBL" id="BMJC01000001">
    <property type="protein sequence ID" value="GGA83349.1"/>
    <property type="molecule type" value="Genomic_DNA"/>
</dbReference>
<gene>
    <name evidence="3" type="ORF">GCM10011511_03010</name>
</gene>
<sequence>MRARQLREVIVRSAKPSVQQSIAGMVVNVQSSILNKGSSVLEVLERSPGVQLDHRNNTISLNGKAGITVMIDGKVMHMPEEEVMQLLNGMSADNIDKIELLSAPPSRYDASGSAGVINIVMKKIKRQGTTGAFSLYGGYGWGEKGGGSFSLDHNNGRTDWYGSYSFMHDHSLTSFVAGGTNLNPALGESSFDFGNATSYMSNVHNALAGFETRLRPRLSLGASLSYNNSTTSTITNNLGKYTLLPDSVLVYNGDIHGRSHWDNLIASLTAEKEIRKGEKLSIGFDWLDYTNNRPSTVLGSFVDSHGETVGITGDSLFASANKGYSSTAIGVGVAKVDYSVSFSDKVRFEAGVKGDYTSSTSRSGIESWINGAWVTNAASANAIRMREGIAAGYGSWHIAGGEKTTLDIGARYEYSRTRLNDAGTGESIADRRLGEWFPNLLLTRKVGEHSEWQLSFTRRITRPSYRALSSFISYNDPLSVITGNPLLKPTLTNNGKIGYLSHGYSFSLLFSRDDDPIFGWALTPQAGSQLVYIRPENLAFQHNLTLEVNLPFTVTSWWDMSYTLSGGWRQYRVTYTQAPAEKTWFGYSVNFHENLKLSTRLSAEVSGWYNSTSYEATVRTKGNGELNVGIKKELNKNRGSLQFSATDVLRGMNYKSYIGVVGKDAFDTRSYVNWNEESRQFPILKLTYTRSFGSDGKPKAERAGEEKSRIK</sequence>
<dbReference type="AlphaFoldDB" id="A0A8J2U7D8"/>